<reference evidence="1" key="1">
    <citation type="journal article" date="2014" name="Front. Microbiol.">
        <title>High frequency of phylogenetically diverse reductive dehalogenase-homologous genes in deep subseafloor sedimentary metagenomes.</title>
        <authorList>
            <person name="Kawai M."/>
            <person name="Futagami T."/>
            <person name="Toyoda A."/>
            <person name="Takaki Y."/>
            <person name="Nishi S."/>
            <person name="Hori S."/>
            <person name="Arai W."/>
            <person name="Tsubouchi T."/>
            <person name="Morono Y."/>
            <person name="Uchiyama I."/>
            <person name="Ito T."/>
            <person name="Fujiyama A."/>
            <person name="Inagaki F."/>
            <person name="Takami H."/>
        </authorList>
    </citation>
    <scope>NUCLEOTIDE SEQUENCE</scope>
    <source>
        <strain evidence="1">Expedition CK06-06</strain>
    </source>
</reference>
<evidence type="ECO:0000313" key="1">
    <source>
        <dbReference type="EMBL" id="GAI42382.1"/>
    </source>
</evidence>
<name>X1NEB0_9ZZZZ</name>
<comment type="caution">
    <text evidence="1">The sequence shown here is derived from an EMBL/GenBank/DDBJ whole genome shotgun (WGS) entry which is preliminary data.</text>
</comment>
<feature type="non-terminal residue" evidence="1">
    <location>
        <position position="1"/>
    </location>
</feature>
<gene>
    <name evidence="1" type="ORF">S06H3_46625</name>
</gene>
<dbReference type="EMBL" id="BARV01029208">
    <property type="protein sequence ID" value="GAI42382.1"/>
    <property type="molecule type" value="Genomic_DNA"/>
</dbReference>
<dbReference type="AlphaFoldDB" id="X1NEB0"/>
<protein>
    <submittedName>
        <fullName evidence="1">Uncharacterized protein</fullName>
    </submittedName>
</protein>
<accession>X1NEB0</accession>
<proteinExistence type="predicted"/>
<organism evidence="1">
    <name type="scientific">marine sediment metagenome</name>
    <dbReference type="NCBI Taxonomy" id="412755"/>
    <lineage>
        <taxon>unclassified sequences</taxon>
        <taxon>metagenomes</taxon>
        <taxon>ecological metagenomes</taxon>
    </lineage>
</organism>
<sequence>TYNVGGKNGKAKGLVGRKLIAERILDGIYQNARTGKEVRLRLIEK</sequence>